<evidence type="ECO:0000313" key="3">
    <source>
        <dbReference type="Proteomes" id="UP000479710"/>
    </source>
</evidence>
<organism evidence="2 3">
    <name type="scientific">Oryza meyeriana var. granulata</name>
    <dbReference type="NCBI Taxonomy" id="110450"/>
    <lineage>
        <taxon>Eukaryota</taxon>
        <taxon>Viridiplantae</taxon>
        <taxon>Streptophyta</taxon>
        <taxon>Embryophyta</taxon>
        <taxon>Tracheophyta</taxon>
        <taxon>Spermatophyta</taxon>
        <taxon>Magnoliopsida</taxon>
        <taxon>Liliopsida</taxon>
        <taxon>Poales</taxon>
        <taxon>Poaceae</taxon>
        <taxon>BOP clade</taxon>
        <taxon>Oryzoideae</taxon>
        <taxon>Oryzeae</taxon>
        <taxon>Oryzinae</taxon>
        <taxon>Oryza</taxon>
        <taxon>Oryza meyeriana</taxon>
    </lineage>
</organism>
<keyword evidence="3" id="KW-1185">Reference proteome</keyword>
<dbReference type="Proteomes" id="UP000479710">
    <property type="component" value="Unassembled WGS sequence"/>
</dbReference>
<reference evidence="2 3" key="1">
    <citation type="submission" date="2019-11" db="EMBL/GenBank/DDBJ databases">
        <title>Whole genome sequence of Oryza granulata.</title>
        <authorList>
            <person name="Li W."/>
        </authorList>
    </citation>
    <scope>NUCLEOTIDE SEQUENCE [LARGE SCALE GENOMIC DNA]</scope>
    <source>
        <strain evidence="3">cv. Menghai</strain>
        <tissue evidence="2">Leaf</tissue>
    </source>
</reference>
<comment type="caution">
    <text evidence="2">The sequence shown here is derived from an EMBL/GenBank/DDBJ whole genome shotgun (WGS) entry which is preliminary data.</text>
</comment>
<dbReference type="EMBL" id="SPHZ02000012">
    <property type="protein sequence ID" value="KAF0889494.1"/>
    <property type="molecule type" value="Genomic_DNA"/>
</dbReference>
<dbReference type="AlphaFoldDB" id="A0A6G1BNZ5"/>
<evidence type="ECO:0000313" key="2">
    <source>
        <dbReference type="EMBL" id="KAF0889494.1"/>
    </source>
</evidence>
<dbReference type="OrthoDB" id="676285at2759"/>
<sequence length="94" mass="10405">MRMKYLLRTNGAWGAVDREKYLSSLAAAIVNISGDSSTDPTGRGKLTDPTGRGKLMPHALLSLLQLLCRRLDFEMGKKASRPRKMCGEAIARFH</sequence>
<accession>A0A6G1BNZ5</accession>
<protein>
    <submittedName>
        <fullName evidence="2">Uncharacterized protein</fullName>
    </submittedName>
</protein>
<evidence type="ECO:0000256" key="1">
    <source>
        <dbReference type="SAM" id="MobiDB-lite"/>
    </source>
</evidence>
<feature type="region of interest" description="Disordered" evidence="1">
    <location>
        <begin position="34"/>
        <end position="53"/>
    </location>
</feature>
<proteinExistence type="predicted"/>
<gene>
    <name evidence="2" type="ORF">E2562_024549</name>
</gene>
<name>A0A6G1BNZ5_9ORYZ</name>